<gene>
    <name evidence="1" type="ORF">SAMN02910377_00354</name>
</gene>
<sequence length="71" mass="7974">MEELTALLNNVPDSYFDFVSAMVHYAQKKQSRLDVLLNYLKSNPGVSSSDIVKFVSEQADFFEDAAYMSAS</sequence>
<dbReference type="Proteomes" id="UP000182321">
    <property type="component" value="Unassembled WGS sequence"/>
</dbReference>
<keyword evidence="2" id="KW-1185">Reference proteome</keyword>
<proteinExistence type="predicted"/>
<dbReference type="RefSeq" id="WP_074788845.1">
    <property type="nucleotide sequence ID" value="NZ_FNZX01000003.1"/>
</dbReference>
<name>A0A1H7F8C8_9FIRM</name>
<evidence type="ECO:0000313" key="2">
    <source>
        <dbReference type="Proteomes" id="UP000182321"/>
    </source>
</evidence>
<dbReference type="EMBL" id="FNZX01000003">
    <property type="protein sequence ID" value="SEK21984.1"/>
    <property type="molecule type" value="Genomic_DNA"/>
</dbReference>
<evidence type="ECO:0000313" key="1">
    <source>
        <dbReference type="EMBL" id="SEK21984.1"/>
    </source>
</evidence>
<dbReference type="AlphaFoldDB" id="A0A1H7F8C8"/>
<organism evidence="1 2">
    <name type="scientific">Pseudobutyrivibrio ruminis</name>
    <dbReference type="NCBI Taxonomy" id="46206"/>
    <lineage>
        <taxon>Bacteria</taxon>
        <taxon>Bacillati</taxon>
        <taxon>Bacillota</taxon>
        <taxon>Clostridia</taxon>
        <taxon>Lachnospirales</taxon>
        <taxon>Lachnospiraceae</taxon>
        <taxon>Pseudobutyrivibrio</taxon>
    </lineage>
</organism>
<reference evidence="2" key="1">
    <citation type="submission" date="2016-10" db="EMBL/GenBank/DDBJ databases">
        <authorList>
            <person name="Varghese N."/>
        </authorList>
    </citation>
    <scope>NUCLEOTIDE SEQUENCE [LARGE SCALE GENOMIC DNA]</scope>
    <source>
        <strain evidence="2">ACV-9</strain>
    </source>
</reference>
<accession>A0A1H7F8C8</accession>
<protein>
    <submittedName>
        <fullName evidence="1">Uncharacterized protein</fullName>
    </submittedName>
</protein>